<evidence type="ECO:0000313" key="9">
    <source>
        <dbReference type="Proteomes" id="UP001219518"/>
    </source>
</evidence>
<reference evidence="8" key="1">
    <citation type="submission" date="2021-07" db="EMBL/GenBank/DDBJ databases">
        <authorList>
            <person name="Catto M.A."/>
            <person name="Jacobson A."/>
            <person name="Kennedy G."/>
            <person name="Labadie P."/>
            <person name="Hunt B.G."/>
            <person name="Srinivasan R."/>
        </authorList>
    </citation>
    <scope>NUCLEOTIDE SEQUENCE</scope>
    <source>
        <strain evidence="8">PL_HMW_Pooled</strain>
        <tissue evidence="8">Head</tissue>
    </source>
</reference>
<keyword evidence="4" id="KW-0862">Zinc</keyword>
<gene>
    <name evidence="8" type="ORF">KUF71_001907</name>
</gene>
<feature type="region of interest" description="Disordered" evidence="6">
    <location>
        <begin position="1"/>
        <end position="76"/>
    </location>
</feature>
<evidence type="ECO:0000256" key="3">
    <source>
        <dbReference type="ARBA" id="ARBA00022771"/>
    </source>
</evidence>
<evidence type="ECO:0000256" key="2">
    <source>
        <dbReference type="ARBA" id="ARBA00022723"/>
    </source>
</evidence>
<accession>A0AAE1HLG2</accession>
<dbReference type="EMBL" id="JAHWGI010001147">
    <property type="protein sequence ID" value="KAK3923499.1"/>
    <property type="molecule type" value="Genomic_DNA"/>
</dbReference>
<feature type="compositionally biased region" description="Polar residues" evidence="6">
    <location>
        <begin position="23"/>
        <end position="32"/>
    </location>
</feature>
<keyword evidence="5" id="KW-0539">Nucleus</keyword>
<dbReference type="PANTHER" id="PTHR46481:SF10">
    <property type="entry name" value="ZINC FINGER BED DOMAIN-CONTAINING PROTEIN 39"/>
    <property type="match status" value="1"/>
</dbReference>
<evidence type="ECO:0000256" key="5">
    <source>
        <dbReference type="ARBA" id="ARBA00023242"/>
    </source>
</evidence>
<keyword evidence="8" id="KW-0436">Ligase</keyword>
<organism evidence="8 9">
    <name type="scientific">Frankliniella fusca</name>
    <dbReference type="NCBI Taxonomy" id="407009"/>
    <lineage>
        <taxon>Eukaryota</taxon>
        <taxon>Metazoa</taxon>
        <taxon>Ecdysozoa</taxon>
        <taxon>Arthropoda</taxon>
        <taxon>Hexapoda</taxon>
        <taxon>Insecta</taxon>
        <taxon>Pterygota</taxon>
        <taxon>Neoptera</taxon>
        <taxon>Paraneoptera</taxon>
        <taxon>Thysanoptera</taxon>
        <taxon>Terebrantia</taxon>
        <taxon>Thripoidea</taxon>
        <taxon>Thripidae</taxon>
        <taxon>Frankliniella</taxon>
    </lineage>
</organism>
<sequence>MRTHLKSAHQIDLPKLNPKRKSAQLQSFNSNLDADEESVDDPPEVSCEGSNSDLSAGDAQATAHQTRPGARRSPGDTLARCVHGVSTPQRDHFLIITFFLVLLSEGGARHREVTDALLFMMAHDDMPLRTPERTGFRVFCKKINPKYKIPSEPTTTKKMHEKHASLRARVKKELGETNGINLTMDIWTSIHKMDSFLGVTAHYLKGVYLKSVELTARPLHGSKTAENLQGVIRIICGEWNIDIERVSAVVTDGGGNIKNAVKEIFGATKHISCFGHILNLIGTKAIGLHKRATRPSEAADGVIEPDLPEHESDLDEDDAEVIVEAVGRQAEPGAGANQASDCLSDILKKVKKIVTFYRQSEVATAELNQCQIDANKKENQVLKLIQECRTRWNSAFEMVDRFLHLSDYVTLTLMKLQREKRTKAKPPNMLTNDEIGILREARYLLRPLAQATVEASADQHVTISKIIPLVNLMKEKIESYLPESGIAYNLKEQLLNDIRSNFGHLEYAKPFAAATLLDPRFKKLPFKNENALRGAIAYVGGLMKAKMAVAEEETNAMDVEPLVSAHDLEGEGEEENDLWTSLDRNVQVARAARRAQPSQPGIPDELLRYLAQPNVDRKKCPNPIECLESTKDSFPMVHAVARDVLPVLATSTPCERLFSHAGLIYTQRRGRLLSKRLDELIFLRSVDEETWFACPPA</sequence>
<dbReference type="PANTHER" id="PTHR46481">
    <property type="entry name" value="ZINC FINGER BED DOMAIN-CONTAINING PROTEIN 4"/>
    <property type="match status" value="1"/>
</dbReference>
<dbReference type="InterPro" id="IPR052035">
    <property type="entry name" value="ZnF_BED_domain_contain"/>
</dbReference>
<dbReference type="GO" id="GO:0008270">
    <property type="term" value="F:zinc ion binding"/>
    <property type="evidence" value="ECO:0007669"/>
    <property type="project" value="UniProtKB-KW"/>
</dbReference>
<keyword evidence="3" id="KW-0863">Zinc-finger</keyword>
<evidence type="ECO:0000259" key="7">
    <source>
        <dbReference type="Pfam" id="PF05699"/>
    </source>
</evidence>
<proteinExistence type="predicted"/>
<reference evidence="8" key="2">
    <citation type="journal article" date="2023" name="BMC Genomics">
        <title>Pest status, molecular evolution, and epigenetic factors derived from the genome assembly of Frankliniella fusca, a thysanopteran phytovirus vector.</title>
        <authorList>
            <person name="Catto M.A."/>
            <person name="Labadie P.E."/>
            <person name="Jacobson A.L."/>
            <person name="Kennedy G.G."/>
            <person name="Srinivasan R."/>
            <person name="Hunt B.G."/>
        </authorList>
    </citation>
    <scope>NUCLEOTIDE SEQUENCE</scope>
    <source>
        <strain evidence="8">PL_HMW_Pooled</strain>
    </source>
</reference>
<keyword evidence="9" id="KW-1185">Reference proteome</keyword>
<dbReference type="GO" id="GO:0016874">
    <property type="term" value="F:ligase activity"/>
    <property type="evidence" value="ECO:0007669"/>
    <property type="project" value="UniProtKB-KW"/>
</dbReference>
<dbReference type="Proteomes" id="UP001219518">
    <property type="component" value="Unassembled WGS sequence"/>
</dbReference>
<evidence type="ECO:0000256" key="4">
    <source>
        <dbReference type="ARBA" id="ARBA00022833"/>
    </source>
</evidence>
<evidence type="ECO:0000256" key="6">
    <source>
        <dbReference type="SAM" id="MobiDB-lite"/>
    </source>
</evidence>
<keyword evidence="2" id="KW-0479">Metal-binding</keyword>
<comment type="caution">
    <text evidence="8">The sequence shown here is derived from an EMBL/GenBank/DDBJ whole genome shotgun (WGS) entry which is preliminary data.</text>
</comment>
<protein>
    <submittedName>
        <fullName evidence="8">E3 SUMO-protein ligase ZBED1</fullName>
    </submittedName>
</protein>
<feature type="domain" description="HAT C-terminal dimerisation" evidence="7">
    <location>
        <begin position="605"/>
        <end position="685"/>
    </location>
</feature>
<dbReference type="GO" id="GO:0046983">
    <property type="term" value="F:protein dimerization activity"/>
    <property type="evidence" value="ECO:0007669"/>
    <property type="project" value="InterPro"/>
</dbReference>
<dbReference type="GO" id="GO:0005634">
    <property type="term" value="C:nucleus"/>
    <property type="evidence" value="ECO:0007669"/>
    <property type="project" value="UniProtKB-SubCell"/>
</dbReference>
<comment type="subcellular location">
    <subcellularLocation>
        <location evidence="1">Nucleus</location>
    </subcellularLocation>
</comment>
<dbReference type="InterPro" id="IPR008906">
    <property type="entry name" value="HATC_C_dom"/>
</dbReference>
<dbReference type="SUPFAM" id="SSF53098">
    <property type="entry name" value="Ribonuclease H-like"/>
    <property type="match status" value="1"/>
</dbReference>
<dbReference type="AlphaFoldDB" id="A0AAE1HLG2"/>
<evidence type="ECO:0000313" key="8">
    <source>
        <dbReference type="EMBL" id="KAK3923499.1"/>
    </source>
</evidence>
<name>A0AAE1HLG2_9NEOP</name>
<evidence type="ECO:0000256" key="1">
    <source>
        <dbReference type="ARBA" id="ARBA00004123"/>
    </source>
</evidence>
<dbReference type="InterPro" id="IPR012337">
    <property type="entry name" value="RNaseH-like_sf"/>
</dbReference>
<feature type="compositionally biased region" description="Acidic residues" evidence="6">
    <location>
        <begin position="33"/>
        <end position="43"/>
    </location>
</feature>
<dbReference type="Pfam" id="PF05699">
    <property type="entry name" value="Dimer_Tnp_hAT"/>
    <property type="match status" value="1"/>
</dbReference>